<dbReference type="Pfam" id="PF13356">
    <property type="entry name" value="Arm-DNA-bind_3"/>
    <property type="match status" value="1"/>
</dbReference>
<keyword evidence="9" id="KW-1185">Reference proteome</keyword>
<dbReference type="InterPro" id="IPR044068">
    <property type="entry name" value="CB"/>
</dbReference>
<comment type="similarity">
    <text evidence="1">Belongs to the 'phage' integrase family.</text>
</comment>
<dbReference type="PANTHER" id="PTHR30629">
    <property type="entry name" value="PROPHAGE INTEGRASE"/>
    <property type="match status" value="1"/>
</dbReference>
<dbReference type="GO" id="GO:0006310">
    <property type="term" value="P:DNA recombination"/>
    <property type="evidence" value="ECO:0007669"/>
    <property type="project" value="UniProtKB-KW"/>
</dbReference>
<feature type="domain" description="Core-binding (CB)" evidence="7">
    <location>
        <begin position="98"/>
        <end position="179"/>
    </location>
</feature>
<keyword evidence="3 5" id="KW-0238">DNA-binding</keyword>
<dbReference type="InterPro" id="IPR050808">
    <property type="entry name" value="Phage_Integrase"/>
</dbReference>
<dbReference type="Pfam" id="PF22022">
    <property type="entry name" value="Phage_int_M"/>
    <property type="match status" value="1"/>
</dbReference>
<dbReference type="InterPro" id="IPR025166">
    <property type="entry name" value="Integrase_DNA_bind_dom"/>
</dbReference>
<dbReference type="AlphaFoldDB" id="A0A126V4U7"/>
<feature type="domain" description="Tyr recombinase" evidence="6">
    <location>
        <begin position="203"/>
        <end position="382"/>
    </location>
</feature>
<keyword evidence="2" id="KW-0229">DNA integration</keyword>
<dbReference type="CDD" id="cd00801">
    <property type="entry name" value="INT_P4_C"/>
    <property type="match status" value="1"/>
</dbReference>
<dbReference type="KEGG" id="hat:RC74_20615"/>
<proteinExistence type="inferred from homology"/>
<organism evidence="8 9">
    <name type="scientific">Falsihalocynthiibacter arcticus</name>
    <dbReference type="NCBI Taxonomy" id="1579316"/>
    <lineage>
        <taxon>Bacteria</taxon>
        <taxon>Pseudomonadati</taxon>
        <taxon>Pseudomonadota</taxon>
        <taxon>Alphaproteobacteria</taxon>
        <taxon>Rhodobacterales</taxon>
        <taxon>Roseobacteraceae</taxon>
        <taxon>Falsihalocynthiibacter</taxon>
    </lineage>
</organism>
<dbReference type="RefSeq" id="WP_062628388.1">
    <property type="nucleotide sequence ID" value="NZ_CP014327.1"/>
</dbReference>
<sequence length="395" mass="44516">MALTDVKIKNLKPRAKSYKVSDFDGLFVAVQPSGSRLFRFKYRLDGKEGLLSFGKYPDVSLLQARQKRDEARKLVAAGINPSLARQEGNVLRQQENANTFEKIAALYLAKITIEGRAPATLKKVSSFIAIANKDFGRLPINDISSAIVLKTLKKSEAKELYETAHRIRSTVGAVFRYAIANGLAENDPTFALRDALIRQKTKSRAAITDKDALGGLLRAISGYNGQNTTRLGLELLAIVTTRPGELRLAEWAEFDFEANVWKIPAERMKMRIEHAVPLPRQAIKLLLELKEETGHGRLLFPSTRSFHRPISENTLNAALRRMDYTGDEMTSHGFRATFSTVANESGLWHPDAIERALAHVERNEVRRAYARGAFWEERVRMAEWWAELLGELRAR</sequence>
<gene>
    <name evidence="8" type="ORF">RC74_20615</name>
</gene>
<dbReference type="InterPro" id="IPR053876">
    <property type="entry name" value="Phage_int_M"/>
</dbReference>
<dbReference type="Gene3D" id="1.10.443.10">
    <property type="entry name" value="Intergrase catalytic core"/>
    <property type="match status" value="1"/>
</dbReference>
<dbReference type="InterPro" id="IPR002104">
    <property type="entry name" value="Integrase_catalytic"/>
</dbReference>
<evidence type="ECO:0000256" key="2">
    <source>
        <dbReference type="ARBA" id="ARBA00022908"/>
    </source>
</evidence>
<dbReference type="GO" id="GO:0003677">
    <property type="term" value="F:DNA binding"/>
    <property type="evidence" value="ECO:0007669"/>
    <property type="project" value="UniProtKB-UniRule"/>
</dbReference>
<dbReference type="Proteomes" id="UP000070371">
    <property type="component" value="Chromosome"/>
</dbReference>
<evidence type="ECO:0000256" key="5">
    <source>
        <dbReference type="PROSITE-ProRule" id="PRU01248"/>
    </source>
</evidence>
<dbReference type="InterPro" id="IPR010998">
    <property type="entry name" value="Integrase_recombinase_N"/>
</dbReference>
<dbReference type="InterPro" id="IPR038488">
    <property type="entry name" value="Integrase_DNA-bd_sf"/>
</dbReference>
<protein>
    <submittedName>
        <fullName evidence="8">Integrase</fullName>
    </submittedName>
</protein>
<evidence type="ECO:0000256" key="3">
    <source>
        <dbReference type="ARBA" id="ARBA00023125"/>
    </source>
</evidence>
<dbReference type="Gene3D" id="1.10.150.130">
    <property type="match status" value="1"/>
</dbReference>
<evidence type="ECO:0000259" key="7">
    <source>
        <dbReference type="PROSITE" id="PS51900"/>
    </source>
</evidence>
<dbReference type="InterPro" id="IPR011010">
    <property type="entry name" value="DNA_brk_join_enz"/>
</dbReference>
<dbReference type="Gene3D" id="3.30.160.390">
    <property type="entry name" value="Integrase, DNA-binding domain"/>
    <property type="match status" value="1"/>
</dbReference>
<keyword evidence="4" id="KW-0233">DNA recombination</keyword>
<dbReference type="PROSITE" id="PS51898">
    <property type="entry name" value="TYR_RECOMBINASE"/>
    <property type="match status" value="1"/>
</dbReference>
<dbReference type="InterPro" id="IPR013762">
    <property type="entry name" value="Integrase-like_cat_sf"/>
</dbReference>
<evidence type="ECO:0000256" key="1">
    <source>
        <dbReference type="ARBA" id="ARBA00008857"/>
    </source>
</evidence>
<accession>A0A126V4U7</accession>
<evidence type="ECO:0000259" key="6">
    <source>
        <dbReference type="PROSITE" id="PS51898"/>
    </source>
</evidence>
<dbReference type="Pfam" id="PF00589">
    <property type="entry name" value="Phage_integrase"/>
    <property type="match status" value="1"/>
</dbReference>
<evidence type="ECO:0000313" key="9">
    <source>
        <dbReference type="Proteomes" id="UP000070371"/>
    </source>
</evidence>
<dbReference type="STRING" id="1579316.RC74_20615"/>
<name>A0A126V4U7_9RHOB</name>
<dbReference type="PROSITE" id="PS51900">
    <property type="entry name" value="CB"/>
    <property type="match status" value="1"/>
</dbReference>
<dbReference type="EMBL" id="CP014327">
    <property type="protein sequence ID" value="AML53332.1"/>
    <property type="molecule type" value="Genomic_DNA"/>
</dbReference>
<reference evidence="8 9" key="1">
    <citation type="submission" date="2016-02" db="EMBL/GenBank/DDBJ databases">
        <title>Complete genome sequence of Halocynthiibacter arcticus PAMC 20958t from arctic marine sediment.</title>
        <authorList>
            <person name="Lee Y.M."/>
            <person name="Baek K."/>
            <person name="Lee H.K."/>
            <person name="Shin S.C."/>
        </authorList>
    </citation>
    <scope>NUCLEOTIDE SEQUENCE [LARGE SCALE GENOMIC DNA]</scope>
    <source>
        <strain evidence="8">PAMC 20958</strain>
    </source>
</reference>
<dbReference type="OrthoDB" id="9795573at2"/>
<evidence type="ECO:0000256" key="4">
    <source>
        <dbReference type="ARBA" id="ARBA00023172"/>
    </source>
</evidence>
<dbReference type="SUPFAM" id="SSF56349">
    <property type="entry name" value="DNA breaking-rejoining enzymes"/>
    <property type="match status" value="1"/>
</dbReference>
<dbReference type="GO" id="GO:0015074">
    <property type="term" value="P:DNA integration"/>
    <property type="evidence" value="ECO:0007669"/>
    <property type="project" value="UniProtKB-KW"/>
</dbReference>
<dbReference type="PANTHER" id="PTHR30629:SF2">
    <property type="entry name" value="PROPHAGE INTEGRASE INTS-RELATED"/>
    <property type="match status" value="1"/>
</dbReference>
<evidence type="ECO:0000313" key="8">
    <source>
        <dbReference type="EMBL" id="AML53332.1"/>
    </source>
</evidence>